<comment type="caution">
    <text evidence="3">The sequence shown here is derived from an EMBL/GenBank/DDBJ whole genome shotgun (WGS) entry which is preliminary data.</text>
</comment>
<evidence type="ECO:0000313" key="4">
    <source>
        <dbReference type="Proteomes" id="UP000267019"/>
    </source>
</evidence>
<feature type="region of interest" description="Disordered" evidence="1">
    <location>
        <begin position="74"/>
        <end position="100"/>
    </location>
</feature>
<dbReference type="RefSeq" id="WP_211322099.1">
    <property type="nucleotide sequence ID" value="NZ_RBIJ01000003.1"/>
</dbReference>
<accession>A0A660KUK3</accession>
<feature type="compositionally biased region" description="Basic and acidic residues" evidence="1">
    <location>
        <begin position="90"/>
        <end position="100"/>
    </location>
</feature>
<keyword evidence="4" id="KW-1185">Reference proteome</keyword>
<evidence type="ECO:0000256" key="1">
    <source>
        <dbReference type="SAM" id="MobiDB-lite"/>
    </source>
</evidence>
<sequence length="100" mass="10568">MRKAWALAKFLAALALFAAAIPVLPFRSFPAPAGIFAWAWAAVGFLVLGAELAELLGLVRDPFADLEAAVRGGVRPFPVPRSARQTSPDGEGRRAADGRP</sequence>
<evidence type="ECO:0000313" key="3">
    <source>
        <dbReference type="EMBL" id="RKQ84663.1"/>
    </source>
</evidence>
<dbReference type="EMBL" id="RBIJ01000003">
    <property type="protein sequence ID" value="RKQ84663.1"/>
    <property type="molecule type" value="Genomic_DNA"/>
</dbReference>
<dbReference type="AlphaFoldDB" id="A0A660KUK3"/>
<evidence type="ECO:0000256" key="2">
    <source>
        <dbReference type="SAM" id="Phobius"/>
    </source>
</evidence>
<protein>
    <submittedName>
        <fullName evidence="3">Uncharacterized protein</fullName>
    </submittedName>
</protein>
<keyword evidence="2" id="KW-0472">Membrane</keyword>
<feature type="transmembrane region" description="Helical" evidence="2">
    <location>
        <begin position="35"/>
        <end position="53"/>
    </location>
</feature>
<keyword evidence="2" id="KW-1133">Transmembrane helix</keyword>
<reference evidence="3 4" key="1">
    <citation type="submission" date="2018-10" db="EMBL/GenBank/DDBJ databases">
        <title>Genomic Encyclopedia of Type Strains, Phase IV (KMG-IV): sequencing the most valuable type-strain genomes for metagenomic binning, comparative biology and taxonomic classification.</title>
        <authorList>
            <person name="Goeker M."/>
        </authorList>
    </citation>
    <scope>NUCLEOTIDE SEQUENCE [LARGE SCALE GENOMIC DNA]</scope>
    <source>
        <strain evidence="3 4">DSM 22653</strain>
    </source>
</reference>
<proteinExistence type="predicted"/>
<gene>
    <name evidence="3" type="ORF">C7438_1152</name>
</gene>
<keyword evidence="2" id="KW-0812">Transmembrane</keyword>
<name>A0A660KUK3_9BACL</name>
<organism evidence="3 4">
    <name type="scientific">Brockia lithotrophica</name>
    <dbReference type="NCBI Taxonomy" id="933949"/>
    <lineage>
        <taxon>Bacteria</taxon>
        <taxon>Bacillati</taxon>
        <taxon>Bacillota</taxon>
        <taxon>Bacilli</taxon>
        <taxon>Bacillales</taxon>
        <taxon>Bacillales Family X. Incertae Sedis</taxon>
        <taxon>Brockia</taxon>
    </lineage>
</organism>
<dbReference type="Proteomes" id="UP000267019">
    <property type="component" value="Unassembled WGS sequence"/>
</dbReference>